<reference evidence="1" key="1">
    <citation type="submission" date="2014-11" db="EMBL/GenBank/DDBJ databases">
        <authorList>
            <person name="Amaro Gonzalez C."/>
        </authorList>
    </citation>
    <scope>NUCLEOTIDE SEQUENCE</scope>
</reference>
<sequence length="64" mass="7353">MCKIITAYNSKMAMTKKLYCQLEGGKKGNKGVLFALSHQESLVLVLLEQKRTIHYNTDQIFIYV</sequence>
<organism evidence="1">
    <name type="scientific">Anguilla anguilla</name>
    <name type="common">European freshwater eel</name>
    <name type="synonym">Muraena anguilla</name>
    <dbReference type="NCBI Taxonomy" id="7936"/>
    <lineage>
        <taxon>Eukaryota</taxon>
        <taxon>Metazoa</taxon>
        <taxon>Chordata</taxon>
        <taxon>Craniata</taxon>
        <taxon>Vertebrata</taxon>
        <taxon>Euteleostomi</taxon>
        <taxon>Actinopterygii</taxon>
        <taxon>Neopterygii</taxon>
        <taxon>Teleostei</taxon>
        <taxon>Anguilliformes</taxon>
        <taxon>Anguillidae</taxon>
        <taxon>Anguilla</taxon>
    </lineage>
</organism>
<evidence type="ECO:0000313" key="1">
    <source>
        <dbReference type="EMBL" id="JAH98332.1"/>
    </source>
</evidence>
<proteinExistence type="predicted"/>
<dbReference type="EMBL" id="GBXM01010245">
    <property type="protein sequence ID" value="JAH98332.1"/>
    <property type="molecule type" value="Transcribed_RNA"/>
</dbReference>
<reference evidence="1" key="2">
    <citation type="journal article" date="2015" name="Fish Shellfish Immunol.">
        <title>Early steps in the European eel (Anguilla anguilla)-Vibrio vulnificus interaction in the gills: Role of the RtxA13 toxin.</title>
        <authorList>
            <person name="Callol A."/>
            <person name="Pajuelo D."/>
            <person name="Ebbesson L."/>
            <person name="Teles M."/>
            <person name="MacKenzie S."/>
            <person name="Amaro C."/>
        </authorList>
    </citation>
    <scope>NUCLEOTIDE SEQUENCE</scope>
</reference>
<name>A0A0E9X6I7_ANGAN</name>
<dbReference type="AlphaFoldDB" id="A0A0E9X6I7"/>
<accession>A0A0E9X6I7</accession>
<protein>
    <submittedName>
        <fullName evidence="1">Uncharacterized protein</fullName>
    </submittedName>
</protein>